<organism evidence="1">
    <name type="scientific">uncultured Caudovirales phage</name>
    <dbReference type="NCBI Taxonomy" id="2100421"/>
    <lineage>
        <taxon>Viruses</taxon>
        <taxon>Duplodnaviria</taxon>
        <taxon>Heunggongvirae</taxon>
        <taxon>Uroviricota</taxon>
        <taxon>Caudoviricetes</taxon>
        <taxon>Peduoviridae</taxon>
        <taxon>Maltschvirus</taxon>
        <taxon>Maltschvirus maltsch</taxon>
    </lineage>
</organism>
<protein>
    <submittedName>
        <fullName evidence="1">Uncharacterized protein</fullName>
    </submittedName>
</protein>
<accession>A0A6J5M9B2</accession>
<evidence type="ECO:0000313" key="1">
    <source>
        <dbReference type="EMBL" id="CAB4141790.1"/>
    </source>
</evidence>
<name>A0A6J5M9B2_9CAUD</name>
<dbReference type="EMBL" id="LR796401">
    <property type="protein sequence ID" value="CAB4141790.1"/>
    <property type="molecule type" value="Genomic_DNA"/>
</dbReference>
<reference evidence="1" key="1">
    <citation type="submission" date="2020-04" db="EMBL/GenBank/DDBJ databases">
        <authorList>
            <person name="Chiriac C."/>
            <person name="Salcher M."/>
            <person name="Ghai R."/>
            <person name="Kavagutti S V."/>
        </authorList>
    </citation>
    <scope>NUCLEOTIDE SEQUENCE</scope>
</reference>
<proteinExistence type="predicted"/>
<sequence>MLFLTHSQTGLEKGKGKQMNKLQEKATELIAIAKMFGLDADSRPRGNDFVDIEYHTKKARIYTLISYTETGRVKVDTWETNGRKRETVPAKYLGELFSSVADTEKRHARKAGN</sequence>
<gene>
    <name evidence="1" type="ORF">UFOVP419_20</name>
</gene>